<dbReference type="Pfam" id="PF00202">
    <property type="entry name" value="Aminotran_3"/>
    <property type="match status" value="1"/>
</dbReference>
<dbReference type="EMBL" id="FAXC01000169">
    <property type="protein sequence ID" value="CUV09058.1"/>
    <property type="molecule type" value="Genomic_DNA"/>
</dbReference>
<dbReference type="PIRSF" id="PIRSF000521">
    <property type="entry name" value="Transaminase_4ab_Lys_Orn"/>
    <property type="match status" value="1"/>
</dbReference>
<dbReference type="InterPro" id="IPR005814">
    <property type="entry name" value="Aminotrans_3"/>
</dbReference>
<dbReference type="GO" id="GO:0004015">
    <property type="term" value="F:adenosylmethionine-8-amino-7-oxononanoate transaminase activity"/>
    <property type="evidence" value="ECO:0007669"/>
    <property type="project" value="TreeGrafter"/>
</dbReference>
<proteinExistence type="inferred from homology"/>
<evidence type="ECO:0000256" key="4">
    <source>
        <dbReference type="ARBA" id="ARBA00022898"/>
    </source>
</evidence>
<dbReference type="AlphaFoldDB" id="A0A160VEU0"/>
<organism evidence="5">
    <name type="scientific">hydrothermal vent metagenome</name>
    <dbReference type="NCBI Taxonomy" id="652676"/>
    <lineage>
        <taxon>unclassified sequences</taxon>
        <taxon>metagenomes</taxon>
        <taxon>ecological metagenomes</taxon>
    </lineage>
</organism>
<dbReference type="GO" id="GO:0009102">
    <property type="term" value="P:biotin biosynthetic process"/>
    <property type="evidence" value="ECO:0007669"/>
    <property type="project" value="TreeGrafter"/>
</dbReference>
<gene>
    <name evidence="5" type="ORF">MGWOODY_Mmi2222</name>
</gene>
<dbReference type="PROSITE" id="PS00600">
    <property type="entry name" value="AA_TRANSFER_CLASS_3"/>
    <property type="match status" value="1"/>
</dbReference>
<evidence type="ECO:0000313" key="5">
    <source>
        <dbReference type="EMBL" id="CUV09058.1"/>
    </source>
</evidence>
<keyword evidence="2 5" id="KW-0032">Aminotransferase</keyword>
<dbReference type="PANTHER" id="PTHR42684">
    <property type="entry name" value="ADENOSYLMETHIONINE-8-AMINO-7-OXONONANOATE AMINOTRANSFERASE"/>
    <property type="match status" value="1"/>
</dbReference>
<evidence type="ECO:0000256" key="1">
    <source>
        <dbReference type="ARBA" id="ARBA00008954"/>
    </source>
</evidence>
<keyword evidence="4" id="KW-0663">Pyridoxal phosphate</keyword>
<reference evidence="5" key="1">
    <citation type="submission" date="2015-10" db="EMBL/GenBank/DDBJ databases">
        <authorList>
            <person name="Gilbert D.G."/>
        </authorList>
    </citation>
    <scope>NUCLEOTIDE SEQUENCE</scope>
</reference>
<evidence type="ECO:0000256" key="3">
    <source>
        <dbReference type="ARBA" id="ARBA00022679"/>
    </source>
</evidence>
<accession>A0A160VEU0</accession>
<dbReference type="Gene3D" id="3.40.640.10">
    <property type="entry name" value="Type I PLP-dependent aspartate aminotransferase-like (Major domain)"/>
    <property type="match status" value="1"/>
</dbReference>
<dbReference type="InterPro" id="IPR015424">
    <property type="entry name" value="PyrdxlP-dep_Trfase"/>
</dbReference>
<dbReference type="FunFam" id="3.40.640.10:FF:000014">
    <property type="entry name" value="Adenosylmethionine-8-amino-7-oxononanoate aminotransferase, probable"/>
    <property type="match status" value="1"/>
</dbReference>
<sequence>MTSLPNLEHLWMPFSANRDFKSAPRLMNEAEGMYYKKQDGTPVLDGTAGLWCCNAGHSHEKIVHAIQDQAAKLDFAPSFQMGHPLGFEAAEKLLSIAPSNDFQYVFFTNSGSESVDTALKIALGYQQHVGNPEKKILIGRNRAYHGVGFGGISLGGLPYNKTHFSLLNNVDHICDTHNPEKNAFSKGQPDWGKELADDLLKVIEKHGADQIAAFITEPVAGSTGVLIPPKGYLDRIRQICTEYNILLIFDEVITGFGRLGDPFAAQHFNVEPDIITCAKGLTSGTVPMGAVIVKKEIYDAFQQRDPKVIDLFHGYTYSAHPLASAAMIAALDVYSNDGLFKHANTLSPYWEEKCHSLKGTDHIIDIRNLGLVAGIEMAPRDEKPGTRGYNVFTDAFHNHNLLIRITGDTIALSPPLIAEKEHIDIIIETLRTIIPSH</sequence>
<dbReference type="EC" id="2.6.1.18" evidence="5"/>
<dbReference type="InterPro" id="IPR015422">
    <property type="entry name" value="PyrdxlP-dep_Trfase_small"/>
</dbReference>
<dbReference type="GO" id="GO:0016223">
    <property type="term" value="F:beta-alanine:pyruvate transaminase activity"/>
    <property type="evidence" value="ECO:0007669"/>
    <property type="project" value="UniProtKB-EC"/>
</dbReference>
<dbReference type="CDD" id="cd00610">
    <property type="entry name" value="OAT_like"/>
    <property type="match status" value="1"/>
</dbReference>
<evidence type="ECO:0000256" key="2">
    <source>
        <dbReference type="ARBA" id="ARBA00022576"/>
    </source>
</evidence>
<protein>
    <submittedName>
        <fullName evidence="5">Omega-amino acid--pyruvate aminotransferase</fullName>
        <ecNumber evidence="5">2.6.1.18</ecNumber>
    </submittedName>
</protein>
<keyword evidence="3 5" id="KW-0808">Transferase</keyword>
<comment type="similarity">
    <text evidence="1">Belongs to the class-III pyridoxal-phosphate-dependent aminotransferase family.</text>
</comment>
<name>A0A160VEU0_9ZZZZ</name>
<dbReference type="InterPro" id="IPR015421">
    <property type="entry name" value="PyrdxlP-dep_Trfase_major"/>
</dbReference>
<dbReference type="SUPFAM" id="SSF53383">
    <property type="entry name" value="PLP-dependent transferases"/>
    <property type="match status" value="1"/>
</dbReference>
<dbReference type="InterPro" id="IPR049704">
    <property type="entry name" value="Aminotrans_3_PPA_site"/>
</dbReference>
<dbReference type="GO" id="GO:0030170">
    <property type="term" value="F:pyridoxal phosphate binding"/>
    <property type="evidence" value="ECO:0007669"/>
    <property type="project" value="InterPro"/>
</dbReference>
<dbReference type="Gene3D" id="3.90.1150.10">
    <property type="entry name" value="Aspartate Aminotransferase, domain 1"/>
    <property type="match status" value="1"/>
</dbReference>
<dbReference type="PANTHER" id="PTHR42684:SF1">
    <property type="entry name" value="BETA-ALANINE--PYRUVATE AMINOTRANSFERASE"/>
    <property type="match status" value="1"/>
</dbReference>
<keyword evidence="5" id="KW-0670">Pyruvate</keyword>